<proteinExistence type="predicted"/>
<keyword evidence="3" id="KW-1185">Reference proteome</keyword>
<dbReference type="Proteomes" id="UP000326994">
    <property type="component" value="Unassembled WGS sequence"/>
</dbReference>
<name>A0A5J4FWX0_9FLAO</name>
<dbReference type="RefSeq" id="WP_151894643.1">
    <property type="nucleotide sequence ID" value="NZ_BKCF01000004.1"/>
</dbReference>
<reference evidence="2 3" key="1">
    <citation type="submission" date="2019-08" db="EMBL/GenBank/DDBJ databases">
        <title>Ulvibacter marinistellae sp. nov., isolated from a starfish, Patiria pectinifera.</title>
        <authorList>
            <person name="Kawano K."/>
            <person name="Ushijima N."/>
            <person name="Kihara M."/>
            <person name="Itoh H."/>
        </authorList>
    </citation>
    <scope>NUCLEOTIDE SEQUENCE [LARGE SCALE GENOMIC DNA]</scope>
    <source>
        <strain evidence="2 3">KK4</strain>
    </source>
</reference>
<sequence>MKNLQLQYKLALIGAILIIIGAFFKLMHLGIGLLQAPLILGIGVILLFAGILIAIVKAFKK</sequence>
<keyword evidence="1" id="KW-0812">Transmembrane</keyword>
<comment type="caution">
    <text evidence="2">The sequence shown here is derived from an EMBL/GenBank/DDBJ whole genome shotgun (WGS) entry which is preliminary data.</text>
</comment>
<accession>A0A5J4FWX0</accession>
<dbReference type="EMBL" id="BKCF01000004">
    <property type="protein sequence ID" value="GEQ86720.1"/>
    <property type="molecule type" value="Genomic_DNA"/>
</dbReference>
<dbReference type="AlphaFoldDB" id="A0A5J4FWX0"/>
<gene>
    <name evidence="2" type="ORF">ULMS_22280</name>
</gene>
<feature type="transmembrane region" description="Helical" evidence="1">
    <location>
        <begin position="12"/>
        <end position="31"/>
    </location>
</feature>
<protein>
    <submittedName>
        <fullName evidence="2">Uncharacterized protein</fullName>
    </submittedName>
</protein>
<evidence type="ECO:0000313" key="3">
    <source>
        <dbReference type="Proteomes" id="UP000326994"/>
    </source>
</evidence>
<evidence type="ECO:0000313" key="2">
    <source>
        <dbReference type="EMBL" id="GEQ86720.1"/>
    </source>
</evidence>
<evidence type="ECO:0000256" key="1">
    <source>
        <dbReference type="SAM" id="Phobius"/>
    </source>
</evidence>
<keyword evidence="1" id="KW-0472">Membrane</keyword>
<keyword evidence="1" id="KW-1133">Transmembrane helix</keyword>
<feature type="transmembrane region" description="Helical" evidence="1">
    <location>
        <begin position="37"/>
        <end position="59"/>
    </location>
</feature>
<organism evidence="2 3">
    <name type="scientific">Patiriisocius marinistellae</name>
    <dbReference type="NCBI Taxonomy" id="2494560"/>
    <lineage>
        <taxon>Bacteria</taxon>
        <taxon>Pseudomonadati</taxon>
        <taxon>Bacteroidota</taxon>
        <taxon>Flavobacteriia</taxon>
        <taxon>Flavobacteriales</taxon>
        <taxon>Flavobacteriaceae</taxon>
        <taxon>Patiriisocius</taxon>
    </lineage>
</organism>